<dbReference type="SUPFAM" id="SSF52058">
    <property type="entry name" value="L domain-like"/>
    <property type="match status" value="1"/>
</dbReference>
<dbReference type="InterPro" id="IPR050836">
    <property type="entry name" value="SDS22/Internalin_LRR"/>
</dbReference>
<proteinExistence type="predicted"/>
<dbReference type="Gene3D" id="3.80.10.10">
    <property type="entry name" value="Ribonuclease Inhibitor"/>
    <property type="match status" value="2"/>
</dbReference>
<keyword evidence="1" id="KW-0433">Leucine-rich repeat</keyword>
<comment type="caution">
    <text evidence="4">The sequence shown here is derived from an EMBL/GenBank/DDBJ whole genome shotgun (WGS) entry which is preliminary data.</text>
</comment>
<reference evidence="4 5" key="1">
    <citation type="submission" date="2023-08" db="EMBL/GenBank/DDBJ databases">
        <title>Black Yeasts Isolated from many extreme environments.</title>
        <authorList>
            <person name="Coleine C."/>
            <person name="Stajich J.E."/>
            <person name="Selbmann L."/>
        </authorList>
    </citation>
    <scope>NUCLEOTIDE SEQUENCE [LARGE SCALE GENOMIC DNA]</scope>
    <source>
        <strain evidence="4 5">CCFEE 5910</strain>
    </source>
</reference>
<keyword evidence="5" id="KW-1185">Reference proteome</keyword>
<feature type="compositionally biased region" description="Basic residues" evidence="3">
    <location>
        <begin position="367"/>
        <end position="378"/>
    </location>
</feature>
<dbReference type="Proteomes" id="UP001309876">
    <property type="component" value="Unassembled WGS sequence"/>
</dbReference>
<gene>
    <name evidence="4" type="ORF">LTR05_003439</name>
</gene>
<dbReference type="PANTHER" id="PTHR46652:SF3">
    <property type="entry name" value="LEUCINE-RICH REPEAT-CONTAINING PROTEIN 9"/>
    <property type="match status" value="1"/>
</dbReference>
<dbReference type="PROSITE" id="PS51450">
    <property type="entry name" value="LRR"/>
    <property type="match status" value="2"/>
</dbReference>
<evidence type="ECO:0000313" key="5">
    <source>
        <dbReference type="Proteomes" id="UP001309876"/>
    </source>
</evidence>
<evidence type="ECO:0000256" key="2">
    <source>
        <dbReference type="ARBA" id="ARBA00022737"/>
    </source>
</evidence>
<feature type="region of interest" description="Disordered" evidence="3">
    <location>
        <begin position="35"/>
        <end position="61"/>
    </location>
</feature>
<dbReference type="InterPro" id="IPR003591">
    <property type="entry name" value="Leu-rich_rpt_typical-subtyp"/>
</dbReference>
<organism evidence="4 5">
    <name type="scientific">Lithohypha guttulata</name>
    <dbReference type="NCBI Taxonomy" id="1690604"/>
    <lineage>
        <taxon>Eukaryota</taxon>
        <taxon>Fungi</taxon>
        <taxon>Dikarya</taxon>
        <taxon>Ascomycota</taxon>
        <taxon>Pezizomycotina</taxon>
        <taxon>Eurotiomycetes</taxon>
        <taxon>Chaetothyriomycetidae</taxon>
        <taxon>Chaetothyriales</taxon>
        <taxon>Trichomeriaceae</taxon>
        <taxon>Lithohypha</taxon>
    </lineage>
</organism>
<accession>A0AAN7T5L6</accession>
<dbReference type="AlphaFoldDB" id="A0AAN7T5L6"/>
<name>A0AAN7T5L6_9EURO</name>
<protein>
    <recommendedName>
        <fullName evidence="6">Leucine-rich repeat-containing protein</fullName>
    </recommendedName>
</protein>
<feature type="compositionally biased region" description="Low complexity" evidence="3">
    <location>
        <begin position="288"/>
        <end position="302"/>
    </location>
</feature>
<keyword evidence="2" id="KW-0677">Repeat</keyword>
<feature type="compositionally biased region" description="Polar residues" evidence="3">
    <location>
        <begin position="310"/>
        <end position="325"/>
    </location>
</feature>
<feature type="region of interest" description="Disordered" evidence="3">
    <location>
        <begin position="278"/>
        <end position="404"/>
    </location>
</feature>
<dbReference type="Pfam" id="PF13855">
    <property type="entry name" value="LRR_8"/>
    <property type="match status" value="1"/>
</dbReference>
<evidence type="ECO:0008006" key="6">
    <source>
        <dbReference type="Google" id="ProtNLM"/>
    </source>
</evidence>
<dbReference type="SMART" id="SM00369">
    <property type="entry name" value="LRR_TYP"/>
    <property type="match status" value="4"/>
</dbReference>
<feature type="region of interest" description="Disordered" evidence="3">
    <location>
        <begin position="676"/>
        <end position="698"/>
    </location>
</feature>
<evidence type="ECO:0000256" key="3">
    <source>
        <dbReference type="SAM" id="MobiDB-lite"/>
    </source>
</evidence>
<dbReference type="InterPro" id="IPR032675">
    <property type="entry name" value="LRR_dom_sf"/>
</dbReference>
<sequence>MESLQSQDAQPFVRAVAQYIRQHEKALANSLQLTVQRRKPSGSEPIPASPPNPSTTNPSSTSALAAALSFAGLNFKSHSVKSAQLTLTPHHLFVLLSRIEELDVDIGPMNVRVESIHNDSSPANYVSFLQSHNPSKGRSDADSIHSVSSVRSVMSNMSALWSGIGLSAGSKSEKARLALEHDLKYVYGAFTKLPSLRLTPDHRTPLIKGYEQFPFDTAVPLFAFKNVQQLEIIDLDFRSFHGWDRLAEQLCLLTIKRGNLDDPLDLLENIVLDDAEKRRRRSNRWQGTPSTPSWSMPSTPQTEYAGSHSDPGSPQQNSPGTSPQVSDKKGEYVTGSPPLKLKNRSQTFVEGTSPKRPTPMRPATSYRHNRTYSYKVKRSGSGGSGDHTTTPSRSDGVGKPNPNVLPASKWQRLVYLSLADNGITSLPPRSIQAIAPSLRSFNLSSNLFTEIPESLSTLSRLVSLDLSNCMLESLRNLTAHPLPGLVTLKLKSNRLQSLSGIEQLLSLENLNVQDNKISDPDEAARLTQMSKFKRLWIKYNPLTKAFPDYRVRILSHFRKVPGFVDDVVIDEQPATYTERKQLIERASSVKQHILHREEVPEAKVVLVQETPDTTTVVDVNKRLLNNTIQRTSSSASTRPKRSQRRRIVDLSENESTSVRQSILDTAGTTMEIHPALTSQTTTHLTEPALPLPSPYPDTIDSDAAEEHDYKLKVEELRLKFGNTWLSALDEHKQAHWQSDSDLPTLSSIHPPPPQLHHYQSSPSVVGVGGIML</sequence>
<dbReference type="EMBL" id="JAVRRJ010000002">
    <property type="protein sequence ID" value="KAK5089213.1"/>
    <property type="molecule type" value="Genomic_DNA"/>
</dbReference>
<evidence type="ECO:0000256" key="1">
    <source>
        <dbReference type="ARBA" id="ARBA00022614"/>
    </source>
</evidence>
<dbReference type="PANTHER" id="PTHR46652">
    <property type="entry name" value="LEUCINE-RICH REPEAT AND IQ DOMAIN-CONTAINING PROTEIN 1-RELATED"/>
    <property type="match status" value="1"/>
</dbReference>
<dbReference type="InterPro" id="IPR001611">
    <property type="entry name" value="Leu-rich_rpt"/>
</dbReference>
<evidence type="ECO:0000313" key="4">
    <source>
        <dbReference type="EMBL" id="KAK5089213.1"/>
    </source>
</evidence>